<reference evidence="2" key="1">
    <citation type="journal article" date="2006" name="PLoS Biol.">
        <title>Macronuclear genome sequence of the ciliate Tetrahymena thermophila, a model eukaryote.</title>
        <authorList>
            <person name="Eisen J.A."/>
            <person name="Coyne R.S."/>
            <person name="Wu M."/>
            <person name="Wu D."/>
            <person name="Thiagarajan M."/>
            <person name="Wortman J.R."/>
            <person name="Badger J.H."/>
            <person name="Ren Q."/>
            <person name="Amedeo P."/>
            <person name="Jones K.M."/>
            <person name="Tallon L.J."/>
            <person name="Delcher A.L."/>
            <person name="Salzberg S.L."/>
            <person name="Silva J.C."/>
            <person name="Haas B.J."/>
            <person name="Majoros W.H."/>
            <person name="Farzad M."/>
            <person name="Carlton J.M."/>
            <person name="Smith R.K. Jr."/>
            <person name="Garg J."/>
            <person name="Pearlman R.E."/>
            <person name="Karrer K.M."/>
            <person name="Sun L."/>
            <person name="Manning G."/>
            <person name="Elde N.C."/>
            <person name="Turkewitz A.P."/>
            <person name="Asai D.J."/>
            <person name="Wilkes D.E."/>
            <person name="Wang Y."/>
            <person name="Cai H."/>
            <person name="Collins K."/>
            <person name="Stewart B.A."/>
            <person name="Lee S.R."/>
            <person name="Wilamowska K."/>
            <person name="Weinberg Z."/>
            <person name="Ruzzo W.L."/>
            <person name="Wloga D."/>
            <person name="Gaertig J."/>
            <person name="Frankel J."/>
            <person name="Tsao C.-C."/>
            <person name="Gorovsky M.A."/>
            <person name="Keeling P.J."/>
            <person name="Waller R.F."/>
            <person name="Patron N.J."/>
            <person name="Cherry J.M."/>
            <person name="Stover N.A."/>
            <person name="Krieger C.J."/>
            <person name="del Toro C."/>
            <person name="Ryder H.F."/>
            <person name="Williamson S.C."/>
            <person name="Barbeau R.A."/>
            <person name="Hamilton E.P."/>
            <person name="Orias E."/>
        </authorList>
    </citation>
    <scope>NUCLEOTIDE SEQUENCE [LARGE SCALE GENOMIC DNA]</scope>
    <source>
        <strain evidence="2">SB210</strain>
    </source>
</reference>
<proteinExistence type="predicted"/>
<dbReference type="Proteomes" id="UP000009168">
    <property type="component" value="Unassembled WGS sequence"/>
</dbReference>
<dbReference type="HOGENOM" id="CLU_1614147_0_0_1"/>
<evidence type="ECO:0000313" key="1">
    <source>
        <dbReference type="EMBL" id="EAR82302.2"/>
    </source>
</evidence>
<sequence>MNININNLLNAQDEYFNKLEEHYQKEKCNKIQMKEFTIQMCIKIQRFIRQKIFKRKLRAVIKIQLWWLKYFQKKQNQKNIIHRARLLISKYKIFYFLQKIHKKKKVLKFTQIELNHLKALKFSKTELQKIIFLQQFFSMRYKVKKNYLKHLVKKIKTKIQASQFLKRQKELSLMTSNMYREQLMTNLAFENEIKFIDNTLSYNQLSFKQKWDQYEQKLTKFMKGRNKTDNFIEQRNAFGESVWTNIKTMEQTDVNPVDQYLQANIKKFKEQAENEFLLQNEYLEKARDQLVISKQNYQKASVDMFLKYLNSNK</sequence>
<dbReference type="KEGG" id="tet:TTHERM_01205380"/>
<dbReference type="AlphaFoldDB" id="Q22AH2"/>
<dbReference type="RefSeq" id="XP_001029965.2">
    <property type="nucleotide sequence ID" value="XM_001029965.2"/>
</dbReference>
<gene>
    <name evidence="1" type="ORF">TTHERM_01205380</name>
</gene>
<dbReference type="GeneID" id="7832202"/>
<accession>Q22AH2</accession>
<protein>
    <submittedName>
        <fullName evidence="1">Uncharacterized protein</fullName>
    </submittedName>
</protein>
<evidence type="ECO:0000313" key="2">
    <source>
        <dbReference type="Proteomes" id="UP000009168"/>
    </source>
</evidence>
<keyword evidence="2" id="KW-1185">Reference proteome</keyword>
<dbReference type="EMBL" id="GG662483">
    <property type="protein sequence ID" value="EAR82302.2"/>
    <property type="molecule type" value="Genomic_DNA"/>
</dbReference>
<dbReference type="InParanoid" id="Q22AH2"/>
<name>Q22AH2_TETTS</name>
<organism evidence="1 2">
    <name type="scientific">Tetrahymena thermophila (strain SB210)</name>
    <dbReference type="NCBI Taxonomy" id="312017"/>
    <lineage>
        <taxon>Eukaryota</taxon>
        <taxon>Sar</taxon>
        <taxon>Alveolata</taxon>
        <taxon>Ciliophora</taxon>
        <taxon>Intramacronucleata</taxon>
        <taxon>Oligohymenophorea</taxon>
        <taxon>Hymenostomatida</taxon>
        <taxon>Tetrahymenina</taxon>
        <taxon>Tetrahymenidae</taxon>
        <taxon>Tetrahymena</taxon>
    </lineage>
</organism>